<evidence type="ECO:0000313" key="2">
    <source>
        <dbReference type="Proteomes" id="UP000504629"/>
    </source>
</evidence>
<sequence length="193" mass="22250">MRYCRIFTIIIFTAKTAAARISTEGIEYNNQNDKQQIQRNTSHYKSIENNNGQKLKSRCCPYDFDSSRCKIVDDRVLCGYNRNVGSPKTKENIVDLHGGCRLRGGRLECGYQTGPFTNSRRPPATWKNLPNTQDDVQYEDHKIETQKESSSEKNDAFQDIKRLKMINTHTTKGFGEAITRCIEVRDRVVCKQM</sequence>
<keyword evidence="1" id="KW-0732">Signal</keyword>
<name>A0A6J2JL41_BOMMA</name>
<accession>A0A6J2JL41</accession>
<dbReference type="AlphaFoldDB" id="A0A6J2JL41"/>
<feature type="signal peptide" evidence="1">
    <location>
        <begin position="1"/>
        <end position="18"/>
    </location>
</feature>
<feature type="chain" id="PRO_5026774693" evidence="1">
    <location>
        <begin position="19"/>
        <end position="193"/>
    </location>
</feature>
<evidence type="ECO:0000256" key="1">
    <source>
        <dbReference type="SAM" id="SignalP"/>
    </source>
</evidence>
<organism evidence="2 3">
    <name type="scientific">Bombyx mandarina</name>
    <name type="common">Wild silk moth</name>
    <name type="synonym">Wild silkworm</name>
    <dbReference type="NCBI Taxonomy" id="7092"/>
    <lineage>
        <taxon>Eukaryota</taxon>
        <taxon>Metazoa</taxon>
        <taxon>Ecdysozoa</taxon>
        <taxon>Arthropoda</taxon>
        <taxon>Hexapoda</taxon>
        <taxon>Insecta</taxon>
        <taxon>Pterygota</taxon>
        <taxon>Neoptera</taxon>
        <taxon>Endopterygota</taxon>
        <taxon>Lepidoptera</taxon>
        <taxon>Glossata</taxon>
        <taxon>Ditrysia</taxon>
        <taxon>Bombycoidea</taxon>
        <taxon>Bombycidae</taxon>
        <taxon>Bombycinae</taxon>
        <taxon>Bombyx</taxon>
    </lineage>
</organism>
<proteinExistence type="predicted"/>
<reference evidence="3" key="1">
    <citation type="submission" date="2025-08" db="UniProtKB">
        <authorList>
            <consortium name="RefSeq"/>
        </authorList>
    </citation>
    <scope>IDENTIFICATION</scope>
    <source>
        <tissue evidence="3">Silk gland</tissue>
    </source>
</reference>
<dbReference type="Proteomes" id="UP000504629">
    <property type="component" value="Unplaced"/>
</dbReference>
<dbReference type="KEGG" id="bman:114243150"/>
<dbReference type="RefSeq" id="XP_028030341.1">
    <property type="nucleotide sequence ID" value="XM_028174540.1"/>
</dbReference>
<protein>
    <submittedName>
        <fullName evidence="3">Uncharacterized protein LOC114243150</fullName>
    </submittedName>
</protein>
<dbReference type="OrthoDB" id="7465467at2759"/>
<dbReference type="GeneID" id="114243150"/>
<gene>
    <name evidence="3" type="primary">LOC114243150</name>
</gene>
<keyword evidence="2" id="KW-1185">Reference proteome</keyword>
<evidence type="ECO:0000313" key="3">
    <source>
        <dbReference type="RefSeq" id="XP_028030341.1"/>
    </source>
</evidence>